<organism evidence="1 2">
    <name type="scientific">Methanobrevibacter smithii</name>
    <dbReference type="NCBI Taxonomy" id="2173"/>
    <lineage>
        <taxon>Archaea</taxon>
        <taxon>Methanobacteriati</taxon>
        <taxon>Methanobacteriota</taxon>
        <taxon>Methanomada group</taxon>
        <taxon>Methanobacteria</taxon>
        <taxon>Methanobacteriales</taxon>
        <taxon>Methanobacteriaceae</taxon>
        <taxon>Methanobrevibacter</taxon>
    </lineage>
</organism>
<dbReference type="Proteomes" id="UP000232133">
    <property type="component" value="Chromosome"/>
</dbReference>
<protein>
    <submittedName>
        <fullName evidence="1">Oxidoreductase</fullName>
    </submittedName>
</protein>
<gene>
    <name evidence="1" type="ORF">BK798_07995</name>
</gene>
<dbReference type="AlphaFoldDB" id="A0A2H4U8B9"/>
<sequence length="132" mass="14248">MDLNSKSVEEKIRQYRVFKSCSQSTLMGLCEVANHPMSQARLCALASGFSGGIGGTFDEGTCSALTGALIALGFLEDDEIKIKMDAKKLYDAFKKEYGSVQCGIISKNGEDKSPCVDCCVYAANEAIKLLKE</sequence>
<proteinExistence type="predicted"/>
<accession>A0A2H4U8B9</accession>
<dbReference type="GeneID" id="35119312"/>
<dbReference type="RefSeq" id="WP_100815752.1">
    <property type="nucleotide sequence ID" value="NZ_CP017803.1"/>
</dbReference>
<evidence type="ECO:0000313" key="1">
    <source>
        <dbReference type="EMBL" id="ATZ60361.1"/>
    </source>
</evidence>
<dbReference type="EMBL" id="CP017803">
    <property type="protein sequence ID" value="ATZ60361.1"/>
    <property type="molecule type" value="Genomic_DNA"/>
</dbReference>
<dbReference type="Pfam" id="PF09719">
    <property type="entry name" value="C_GCAxxG_C_C"/>
    <property type="match status" value="1"/>
</dbReference>
<evidence type="ECO:0000313" key="2">
    <source>
        <dbReference type="Proteomes" id="UP000232133"/>
    </source>
</evidence>
<dbReference type="InterPro" id="IPR010181">
    <property type="entry name" value="CGCAxxGCC_motif"/>
</dbReference>
<reference evidence="2" key="1">
    <citation type="submission" date="2016-10" db="EMBL/GenBank/DDBJ databases">
        <authorList>
            <person name="Kim B.-C."/>
            <person name="Jeong H."/>
        </authorList>
    </citation>
    <scope>NUCLEOTIDE SEQUENCE [LARGE SCALE GENOMIC DNA]</scope>
    <source>
        <strain evidence="2">KB11</strain>
    </source>
</reference>
<name>A0A2H4U8B9_METSM</name>